<keyword evidence="3" id="KW-1185">Reference proteome</keyword>
<name>A0ABW7BHV3_9ACTN</name>
<evidence type="ECO:0000313" key="2">
    <source>
        <dbReference type="EMBL" id="MFG3016753.1"/>
    </source>
</evidence>
<reference evidence="2 3" key="1">
    <citation type="submission" date="2024-10" db="EMBL/GenBank/DDBJ databases">
        <title>The Natural Products Discovery Center: Release of the First 8490 Sequenced Strains for Exploring Actinobacteria Biosynthetic Diversity.</title>
        <authorList>
            <person name="Kalkreuter E."/>
            <person name="Kautsar S.A."/>
            <person name="Yang D."/>
            <person name="Bader C.D."/>
            <person name="Teijaro C.N."/>
            <person name="Fluegel L."/>
            <person name="Davis C.M."/>
            <person name="Simpson J.R."/>
            <person name="Lauterbach L."/>
            <person name="Steele A.D."/>
            <person name="Gui C."/>
            <person name="Meng S."/>
            <person name="Li G."/>
            <person name="Viehrig K."/>
            <person name="Ye F."/>
            <person name="Su P."/>
            <person name="Kiefer A.F."/>
            <person name="Nichols A."/>
            <person name="Cepeda A.J."/>
            <person name="Yan W."/>
            <person name="Fan B."/>
            <person name="Jiang Y."/>
            <person name="Adhikari A."/>
            <person name="Zheng C.-J."/>
            <person name="Schuster L."/>
            <person name="Cowan T.M."/>
            <person name="Smanski M.J."/>
            <person name="Chevrette M.G."/>
            <person name="De Carvalho L.P.S."/>
            <person name="Shen B."/>
        </authorList>
    </citation>
    <scope>NUCLEOTIDE SEQUENCE [LARGE SCALE GENOMIC DNA]</scope>
    <source>
        <strain evidence="2 3">NPDC048320</strain>
    </source>
</reference>
<evidence type="ECO:0008006" key="4">
    <source>
        <dbReference type="Google" id="ProtNLM"/>
    </source>
</evidence>
<sequence>MSRGLGRVQRAVLAYVLSEPGGRSSIDGTPLAASVTGLARVVYGTETPSDAQRAAVRRAVRRLEAGGHVEVRRLPVGRTSSSRASRPAGRTSGGGWSGSVTLWCGQGWPPGSVNGWPRSASPPPRQDTPARAPRGGTGGFERGCAALAQYTARTGMTGPVSRAHIETVTIDGQEHAVKLGVFLANSKTRRARLSADQLQRLATLGLDWAKTTETETEAAETAETEAA</sequence>
<gene>
    <name evidence="2" type="ORF">ACGFZB_41135</name>
</gene>
<protein>
    <recommendedName>
        <fullName evidence="4">Helicase-associated domain-containing protein</fullName>
    </recommendedName>
</protein>
<dbReference type="EMBL" id="JBICYV010000035">
    <property type="protein sequence ID" value="MFG3016753.1"/>
    <property type="molecule type" value="Genomic_DNA"/>
</dbReference>
<dbReference type="RefSeq" id="WP_392825831.1">
    <property type="nucleotide sequence ID" value="NZ_JBICYV010000035.1"/>
</dbReference>
<organism evidence="2 3">
    <name type="scientific">Streptomyces cinerochromogenes</name>
    <dbReference type="NCBI Taxonomy" id="66422"/>
    <lineage>
        <taxon>Bacteria</taxon>
        <taxon>Bacillati</taxon>
        <taxon>Actinomycetota</taxon>
        <taxon>Actinomycetes</taxon>
        <taxon>Kitasatosporales</taxon>
        <taxon>Streptomycetaceae</taxon>
        <taxon>Streptomyces</taxon>
    </lineage>
</organism>
<accession>A0ABW7BHV3</accession>
<comment type="caution">
    <text evidence="2">The sequence shown here is derived from an EMBL/GenBank/DDBJ whole genome shotgun (WGS) entry which is preliminary data.</text>
</comment>
<feature type="region of interest" description="Disordered" evidence="1">
    <location>
        <begin position="111"/>
        <end position="138"/>
    </location>
</feature>
<evidence type="ECO:0000313" key="3">
    <source>
        <dbReference type="Proteomes" id="UP001604267"/>
    </source>
</evidence>
<feature type="region of interest" description="Disordered" evidence="1">
    <location>
        <begin position="71"/>
        <end position="96"/>
    </location>
</feature>
<dbReference type="Proteomes" id="UP001604267">
    <property type="component" value="Unassembled WGS sequence"/>
</dbReference>
<proteinExistence type="predicted"/>
<evidence type="ECO:0000256" key="1">
    <source>
        <dbReference type="SAM" id="MobiDB-lite"/>
    </source>
</evidence>